<dbReference type="InterPro" id="IPR012947">
    <property type="entry name" value="tRNA_SAD"/>
</dbReference>
<dbReference type="FunCoup" id="A0A0G4H5V7">
    <property type="interactions" value="380"/>
</dbReference>
<dbReference type="Gene3D" id="3.10.310.40">
    <property type="match status" value="1"/>
</dbReference>
<keyword evidence="6 12" id="KW-0862">Zinc</keyword>
<dbReference type="OrthoDB" id="2423964at2759"/>
<evidence type="ECO:0000313" key="14">
    <source>
        <dbReference type="EMBL" id="CEM39205.1"/>
    </source>
</evidence>
<evidence type="ECO:0000259" key="13">
    <source>
        <dbReference type="PROSITE" id="PS50860"/>
    </source>
</evidence>
<evidence type="ECO:0000256" key="1">
    <source>
        <dbReference type="ARBA" id="ARBA00008429"/>
    </source>
</evidence>
<dbReference type="Gene3D" id="3.30.980.10">
    <property type="entry name" value="Threonyl-trna Synthetase, Chain A, domain 2"/>
    <property type="match status" value="1"/>
</dbReference>
<dbReference type="Proteomes" id="UP000041254">
    <property type="component" value="Unassembled WGS sequence"/>
</dbReference>
<keyword evidence="3 12" id="KW-0436">Ligase</keyword>
<dbReference type="EC" id="6.1.1.7" evidence="12"/>
<dbReference type="PANTHER" id="PTHR11777:SF9">
    <property type="entry name" value="ALANINE--TRNA LIGASE, CYTOPLASMIC"/>
    <property type="match status" value="1"/>
</dbReference>
<dbReference type="Gene3D" id="2.40.30.130">
    <property type="match status" value="1"/>
</dbReference>
<evidence type="ECO:0000256" key="8">
    <source>
        <dbReference type="ARBA" id="ARBA00022884"/>
    </source>
</evidence>
<dbReference type="InParanoid" id="A0A0G4H5V7"/>
<keyword evidence="2 12" id="KW-0820">tRNA-binding</keyword>
<dbReference type="PRINTS" id="PR00980">
    <property type="entry name" value="TRNASYNTHALA"/>
</dbReference>
<evidence type="ECO:0000256" key="12">
    <source>
        <dbReference type="HAMAP-Rule" id="MF_03133"/>
    </source>
</evidence>
<dbReference type="SUPFAM" id="SSF55186">
    <property type="entry name" value="ThrRS/AlaRS common domain"/>
    <property type="match status" value="1"/>
</dbReference>
<evidence type="ECO:0000256" key="6">
    <source>
        <dbReference type="ARBA" id="ARBA00022833"/>
    </source>
</evidence>
<comment type="similarity">
    <text evidence="1">Belongs to the class-II aminoacyl-tRNA synthetase family. Alax-L subfamily.</text>
</comment>
<dbReference type="HAMAP" id="MF_00036_B">
    <property type="entry name" value="Ala_tRNA_synth_B"/>
    <property type="match status" value="1"/>
</dbReference>
<dbReference type="InterPro" id="IPR018164">
    <property type="entry name" value="Ala-tRNA-synth_IIc_N"/>
</dbReference>
<dbReference type="EMBL" id="CDMY01001028">
    <property type="protein sequence ID" value="CEM39205.1"/>
    <property type="molecule type" value="Genomic_DNA"/>
</dbReference>
<keyword evidence="12" id="KW-0963">Cytoplasm</keyword>
<dbReference type="InterPro" id="IPR050058">
    <property type="entry name" value="Ala-tRNA_ligase"/>
</dbReference>
<dbReference type="InterPro" id="IPR003156">
    <property type="entry name" value="DHHA1_dom"/>
</dbReference>
<dbReference type="NCBIfam" id="TIGR00344">
    <property type="entry name" value="alaS"/>
    <property type="match status" value="1"/>
</dbReference>
<dbReference type="Pfam" id="PF02272">
    <property type="entry name" value="DHHA1"/>
    <property type="match status" value="1"/>
</dbReference>
<name>A0A0G4H5V7_VITBC</name>
<evidence type="ECO:0000256" key="5">
    <source>
        <dbReference type="ARBA" id="ARBA00022741"/>
    </source>
</evidence>
<dbReference type="Pfam" id="PF07973">
    <property type="entry name" value="tRNA_SAD"/>
    <property type="match status" value="1"/>
</dbReference>
<dbReference type="InterPro" id="IPR002318">
    <property type="entry name" value="Ala-tRNA-lgiase_IIc"/>
</dbReference>
<keyword evidence="7 12" id="KW-0067">ATP-binding</keyword>
<dbReference type="Pfam" id="PF01411">
    <property type="entry name" value="tRNA-synt_2c"/>
    <property type="match status" value="1"/>
</dbReference>
<evidence type="ECO:0000256" key="10">
    <source>
        <dbReference type="ARBA" id="ARBA00023146"/>
    </source>
</evidence>
<dbReference type="SUPFAM" id="SSF55681">
    <property type="entry name" value="Class II aaRS and biotin synthetases"/>
    <property type="match status" value="1"/>
</dbReference>
<evidence type="ECO:0000256" key="2">
    <source>
        <dbReference type="ARBA" id="ARBA00022555"/>
    </source>
</evidence>
<evidence type="ECO:0000313" key="15">
    <source>
        <dbReference type="Proteomes" id="UP000041254"/>
    </source>
</evidence>
<dbReference type="SUPFAM" id="SSF101353">
    <property type="entry name" value="Putative anticodon-binding domain of alanyl-tRNA synthetase (AlaRS)"/>
    <property type="match status" value="1"/>
</dbReference>
<proteinExistence type="inferred from homology"/>
<dbReference type="GO" id="GO:0070143">
    <property type="term" value="P:mitochondrial alanyl-tRNA aminoacylation"/>
    <property type="evidence" value="ECO:0007669"/>
    <property type="project" value="UniProtKB-UniRule"/>
</dbReference>
<dbReference type="OMA" id="QYNKDEK"/>
<organism evidence="14 15">
    <name type="scientific">Vitrella brassicaformis (strain CCMP3155)</name>
    <dbReference type="NCBI Taxonomy" id="1169540"/>
    <lineage>
        <taxon>Eukaryota</taxon>
        <taxon>Sar</taxon>
        <taxon>Alveolata</taxon>
        <taxon>Colpodellida</taxon>
        <taxon>Vitrellaceae</taxon>
        <taxon>Vitrella</taxon>
    </lineage>
</organism>
<evidence type="ECO:0000256" key="11">
    <source>
        <dbReference type="ARBA" id="ARBA00048300"/>
    </source>
</evidence>
<evidence type="ECO:0000256" key="4">
    <source>
        <dbReference type="ARBA" id="ARBA00022723"/>
    </source>
</evidence>
<comment type="function">
    <text evidence="12">Catalyzes the attachment of alanine to tRNA(Ala) in a two-step reaction: alanine is first activated by ATP to form Ala-AMP and then transferred to the acceptor end of tRNA(Ala). Also edits incorrectly charged tRNA(Ala) via its editing domain.</text>
</comment>
<dbReference type="FunFam" id="3.30.980.10:FF:000004">
    <property type="entry name" value="Alanine--tRNA ligase, cytoplasmic"/>
    <property type="match status" value="1"/>
</dbReference>
<feature type="binding site" evidence="12">
    <location>
        <position position="625"/>
    </location>
    <ligand>
        <name>Zn(2+)</name>
        <dbReference type="ChEBI" id="CHEBI:29105"/>
    </ligand>
</feature>
<dbReference type="PhylomeDB" id="A0A0G4H5V7"/>
<keyword evidence="10 12" id="KW-0030">Aminoacyl-tRNA synthetase</keyword>
<keyword evidence="8 12" id="KW-0694">RNA-binding</keyword>
<protein>
    <recommendedName>
        <fullName evidence="12">Alanine--tRNA ligase</fullName>
        <ecNumber evidence="12">6.1.1.7</ecNumber>
    </recommendedName>
    <alternativeName>
        <fullName evidence="12">Alanyl-tRNA synthetase</fullName>
        <shortName evidence="12">AlaRS</shortName>
    </alternativeName>
</protein>
<dbReference type="GO" id="GO:0008270">
    <property type="term" value="F:zinc ion binding"/>
    <property type="evidence" value="ECO:0007669"/>
    <property type="project" value="UniProtKB-UniRule"/>
</dbReference>
<dbReference type="SUPFAM" id="SSF50447">
    <property type="entry name" value="Translation proteins"/>
    <property type="match status" value="1"/>
</dbReference>
<keyword evidence="9 12" id="KW-0648">Protein biosynthesis</keyword>
<dbReference type="CDD" id="cd00673">
    <property type="entry name" value="AlaRS_core"/>
    <property type="match status" value="1"/>
</dbReference>
<keyword evidence="15" id="KW-1185">Reference proteome</keyword>
<keyword evidence="5 12" id="KW-0547">Nucleotide-binding</keyword>
<dbReference type="InterPro" id="IPR023033">
    <property type="entry name" value="Ala_tRNA_ligase_euk/bac"/>
</dbReference>
<dbReference type="AlphaFoldDB" id="A0A0G4H5V7"/>
<dbReference type="VEuPathDB" id="CryptoDB:Vbra_6631"/>
<feature type="binding site" evidence="12">
    <location>
        <position position="629"/>
    </location>
    <ligand>
        <name>Zn(2+)</name>
        <dbReference type="ChEBI" id="CHEBI:29105"/>
    </ligand>
</feature>
<dbReference type="SMART" id="SM00863">
    <property type="entry name" value="tRNA_SAD"/>
    <property type="match status" value="1"/>
</dbReference>
<gene>
    <name evidence="14" type="ORF">Vbra_6631</name>
</gene>
<comment type="subunit">
    <text evidence="12">Monomer.</text>
</comment>
<feature type="binding site" evidence="12">
    <location>
        <position position="744"/>
    </location>
    <ligand>
        <name>Zn(2+)</name>
        <dbReference type="ChEBI" id="CHEBI:29105"/>
    </ligand>
</feature>
<evidence type="ECO:0000256" key="7">
    <source>
        <dbReference type="ARBA" id="ARBA00022840"/>
    </source>
</evidence>
<dbReference type="InterPro" id="IPR018163">
    <property type="entry name" value="Thr/Ala-tRNA-synth_IIc_edit"/>
</dbReference>
<dbReference type="GO" id="GO:0005739">
    <property type="term" value="C:mitochondrion"/>
    <property type="evidence" value="ECO:0007669"/>
    <property type="project" value="UniProtKB-SubCell"/>
</dbReference>
<keyword evidence="12" id="KW-0496">Mitochondrion</keyword>
<dbReference type="InterPro" id="IPR009000">
    <property type="entry name" value="Transl_B-barrel_sf"/>
</dbReference>
<dbReference type="GO" id="GO:0000049">
    <property type="term" value="F:tRNA binding"/>
    <property type="evidence" value="ECO:0007669"/>
    <property type="project" value="UniProtKB-KW"/>
</dbReference>
<dbReference type="Gene3D" id="3.30.930.10">
    <property type="entry name" value="Bira Bifunctional Protein, Domain 2"/>
    <property type="match status" value="1"/>
</dbReference>
<dbReference type="STRING" id="1169540.A0A0G4H5V7"/>
<comment type="cofactor">
    <cofactor evidence="12">
        <name>Zn(2+)</name>
        <dbReference type="ChEBI" id="CHEBI:29105"/>
    </cofactor>
    <text evidence="12">Binds 1 zinc ion per subunit.</text>
</comment>
<evidence type="ECO:0000256" key="9">
    <source>
        <dbReference type="ARBA" id="ARBA00022917"/>
    </source>
</evidence>
<dbReference type="PANTHER" id="PTHR11777">
    <property type="entry name" value="ALANYL-TRNA SYNTHETASE"/>
    <property type="match status" value="1"/>
</dbReference>
<evidence type="ECO:0000256" key="3">
    <source>
        <dbReference type="ARBA" id="ARBA00022598"/>
    </source>
</evidence>
<feature type="binding site" evidence="12">
    <location>
        <position position="748"/>
    </location>
    <ligand>
        <name>Zn(2+)</name>
        <dbReference type="ChEBI" id="CHEBI:29105"/>
    </ligand>
</feature>
<dbReference type="GO" id="GO:0004813">
    <property type="term" value="F:alanine-tRNA ligase activity"/>
    <property type="evidence" value="ECO:0007669"/>
    <property type="project" value="UniProtKB-UniRule"/>
</dbReference>
<dbReference type="FunFam" id="3.30.930.10:FF:000011">
    <property type="entry name" value="Alanine--tRNA ligase, cytoplasmic"/>
    <property type="match status" value="1"/>
</dbReference>
<sequence>MAINGTDPPPPSSKWATGGQVRQAFIDFFTDKCGHQNWPSSPVVPHNDPSLLFINAGMNQFKPIFLGNVDANTPFAKLKRVANTQKCIRAGGKHNDLEDVGKDVYHHTFFEMLGNWSFGDYFKEEAIDWAWQLLTQVYGIDPERLYATYFKGDSSCPPDDEARRLWLKYLPESRVLAFGAKDNFWEMADTGPCGPCSEIHYDRIGGRDASSLVNEDDPDVLEIWNLVFMQFNREKDRSLTPLPAPCVDTGMGLERVASVLMGVRSNYDTDLFTKIFTDIQRAIPGLRPYTGLVGSADADRVDMAYRVVADHIRTLTVAISDGAQPSNEGRGYVLRRILRRAVRYGRQFLGAPKAQLWFSKLLDSVVDILGDAFPELKKDPESVRSVIASEEQQFSKTLENGLKEFDRILLATQNRGQNVFPGGDPGAFVLYTTYGFPLDLTQLMAAEQNMRVDTQEFDRKFAEHQQLSRESGKFKGGGGLKELTPDQLNYLKETLNVDRTDDSPKYVWDTDGAAIGRPVEATLKAIWDGESFLEMIEHTEEKRTVGLIFDQTTFYAEAGGQIFDTGNVDSYGQYREGGFVVTECQKFGNYIMHIGHMQSGNAMNVGDSIKLHVDYSRRAHIAKNHTATHLLNFALRKVLGSNCDQAGSLVEPSRLRFDFNWGKPIETQELEKIEEIMKEQIALKLPVYKKEVPYNTAKAINGLRAVFGEQYPDPVRVVTVGAPIEQLTENPSGELGLHHSVEFCGGTHLDNAKQIKDFRVLSEEALGKGVRRMYAVTGRKSDEANKEEAETSQRIEEVKKLSDKELDEAITSLRAYLDDSKILPLISKRRCLKTLDDLKSSLVNAGKKQSRALIETAKKMGSELAKRQSTTDPFLVLEAKELDGDGKALDALANSLKAENASLPFLVVTANAKSLSAICVVPDALKDTMSAKTWLNECLGACGGKGGGQDTRAVGNSRNADQVQGALDAAESFAKRTLQGA</sequence>
<accession>A0A0G4H5V7</accession>
<keyword evidence="4 12" id="KW-0479">Metal-binding</keyword>
<dbReference type="InterPro" id="IPR018165">
    <property type="entry name" value="Ala-tRNA-synth_IIc_core"/>
</dbReference>
<comment type="domain">
    <text evidence="12">Consists of three domains; the N-terminal catalytic domain, the editing domain and the C-terminal C-Ala domain. The editing domain removes incorrectly charged amino acids, while the C-Ala domain, along with tRNA(Ala), serves as a bridge to cooperatively bring together the editing and aminoacylation centers thus stimulating deacylation of misacylated tRNAs.</text>
</comment>
<dbReference type="InterPro" id="IPR045864">
    <property type="entry name" value="aa-tRNA-synth_II/BPL/LPL"/>
</dbReference>
<reference evidence="14 15" key="1">
    <citation type="submission" date="2014-11" db="EMBL/GenBank/DDBJ databases">
        <authorList>
            <person name="Zhu J."/>
            <person name="Qi W."/>
            <person name="Song R."/>
        </authorList>
    </citation>
    <scope>NUCLEOTIDE SEQUENCE [LARGE SCALE GENOMIC DNA]</scope>
</reference>
<comment type="catalytic activity">
    <reaction evidence="11 12">
        <text>tRNA(Ala) + L-alanine + ATP = L-alanyl-tRNA(Ala) + AMP + diphosphate</text>
        <dbReference type="Rhea" id="RHEA:12540"/>
        <dbReference type="Rhea" id="RHEA-COMP:9657"/>
        <dbReference type="Rhea" id="RHEA-COMP:9923"/>
        <dbReference type="ChEBI" id="CHEBI:30616"/>
        <dbReference type="ChEBI" id="CHEBI:33019"/>
        <dbReference type="ChEBI" id="CHEBI:57972"/>
        <dbReference type="ChEBI" id="CHEBI:78442"/>
        <dbReference type="ChEBI" id="CHEBI:78497"/>
        <dbReference type="ChEBI" id="CHEBI:456215"/>
        <dbReference type="EC" id="6.1.1.7"/>
    </reaction>
</comment>
<feature type="domain" description="Alanyl-transfer RNA synthetases family profile" evidence="13">
    <location>
        <begin position="16"/>
        <end position="787"/>
    </location>
</feature>
<dbReference type="PROSITE" id="PS50860">
    <property type="entry name" value="AA_TRNA_LIGASE_II_ALA"/>
    <property type="match status" value="1"/>
</dbReference>
<dbReference type="InterPro" id="IPR018162">
    <property type="entry name" value="Ala-tRNA-ligase_IIc_anticod-bd"/>
</dbReference>
<comment type="subcellular location">
    <subcellularLocation>
        <location evidence="12">Mitochondrion</location>
    </subcellularLocation>
    <subcellularLocation>
        <location evidence="12">Cytoplasm</location>
    </subcellularLocation>
</comment>
<dbReference type="GO" id="GO:0002161">
    <property type="term" value="F:aminoacyl-tRNA deacylase activity"/>
    <property type="evidence" value="ECO:0007669"/>
    <property type="project" value="TreeGrafter"/>
</dbReference>
<dbReference type="GO" id="GO:0005524">
    <property type="term" value="F:ATP binding"/>
    <property type="evidence" value="ECO:0007669"/>
    <property type="project" value="UniProtKB-UniRule"/>
</dbReference>